<protein>
    <recommendedName>
        <fullName evidence="2">EH domain-containing protein</fullName>
    </recommendedName>
</protein>
<evidence type="ECO:0000313" key="4">
    <source>
        <dbReference type="EMBL" id="CAF3503916.1"/>
    </source>
</evidence>
<name>A0A813MV39_9BILA</name>
<organism evidence="3 5">
    <name type="scientific">Adineta steineri</name>
    <dbReference type="NCBI Taxonomy" id="433720"/>
    <lineage>
        <taxon>Eukaryota</taxon>
        <taxon>Metazoa</taxon>
        <taxon>Spiralia</taxon>
        <taxon>Gnathifera</taxon>
        <taxon>Rotifera</taxon>
        <taxon>Eurotatoria</taxon>
        <taxon>Bdelloidea</taxon>
        <taxon>Adinetida</taxon>
        <taxon>Adinetidae</taxon>
        <taxon>Adineta</taxon>
    </lineage>
</organism>
<feature type="region of interest" description="Disordered" evidence="1">
    <location>
        <begin position="361"/>
        <end position="387"/>
    </location>
</feature>
<dbReference type="Proteomes" id="UP000663844">
    <property type="component" value="Unassembled WGS sequence"/>
</dbReference>
<accession>A0A813MV39</accession>
<gene>
    <name evidence="3" type="ORF">JYZ213_LOCUS1149</name>
    <name evidence="4" type="ORF">OXD698_LOCUS1481</name>
</gene>
<evidence type="ECO:0000313" key="5">
    <source>
        <dbReference type="Proteomes" id="UP000663845"/>
    </source>
</evidence>
<dbReference type="EMBL" id="CAJNOG010000005">
    <property type="protein sequence ID" value="CAF0730412.1"/>
    <property type="molecule type" value="Genomic_DNA"/>
</dbReference>
<dbReference type="EMBL" id="CAJOAZ010000042">
    <property type="protein sequence ID" value="CAF3503916.1"/>
    <property type="molecule type" value="Genomic_DNA"/>
</dbReference>
<dbReference type="InterPro" id="IPR059024">
    <property type="entry name" value="SYNRG_C"/>
</dbReference>
<dbReference type="AlphaFoldDB" id="A0A813MV39"/>
<dbReference type="Pfam" id="PF12763">
    <property type="entry name" value="EH"/>
    <property type="match status" value="1"/>
</dbReference>
<evidence type="ECO:0000259" key="2">
    <source>
        <dbReference type="PROSITE" id="PS50031"/>
    </source>
</evidence>
<sequence length="597" mass="67009">MMNNEDKTSFDKNMFHQMSSTHSQFHPSSSSINDQDELIARRKLEQKRRFQQRQSNPHTNVDSLMQSMFTDLKLQPKTVSQNSSESRNSVPHISEVKNNLVVHQLQPRVSAPGAADWSKIAFDDELKTIFHKEENIPTINSEQSSIVHHSIEQPLSSPVLVYPSWCLQPINFLPLVYQQVFEASCISDVIQTSVLYPILLLSGLRQDQLSQIWSQVNLTQPGILTKEELLMALALIALAQNSNGQIFSNDQLHHLTEIPVPHFQIQQGQTSSSPPPPTPTPRPPSPPPPPPALVPLPIYQQEDFADFTSFEQIEPTNENANGITLLDFDENHLYVPDIKATSSDAQSIASLELPMPINNTNYQDDTSQKGISDNISFSSSSNTNEIAPATDTQSLHSMNSSEPSKLELTQFSFFSDDTSEMDSHTAVWLRCFEKCYEILSQANEIFSSIESPALCTEVLQQARTRDYVQHLQEIFHVHKRIYTAAILEPSTTNQLTVLWKQIVVLWTNLQSFFSTAHLHLLNDDDIDYSSLLKGDTSSYCSICLLSTIGLDTVLPASSFSLFNTACLTFAGRLYHAPCANFYLNLIDGILPSLRRSS</sequence>
<feature type="domain" description="EH" evidence="2">
    <location>
        <begin position="197"/>
        <end position="259"/>
    </location>
</feature>
<dbReference type="SUPFAM" id="SSF47473">
    <property type="entry name" value="EF-hand"/>
    <property type="match status" value="1"/>
</dbReference>
<dbReference type="InterPro" id="IPR039656">
    <property type="entry name" value="SYNRG"/>
</dbReference>
<proteinExistence type="predicted"/>
<feature type="compositionally biased region" description="Pro residues" evidence="1">
    <location>
        <begin position="273"/>
        <end position="294"/>
    </location>
</feature>
<evidence type="ECO:0000256" key="1">
    <source>
        <dbReference type="SAM" id="MobiDB-lite"/>
    </source>
</evidence>
<dbReference type="InterPro" id="IPR000261">
    <property type="entry name" value="EH_dom"/>
</dbReference>
<evidence type="ECO:0000313" key="3">
    <source>
        <dbReference type="EMBL" id="CAF0730412.1"/>
    </source>
</evidence>
<reference evidence="3" key="1">
    <citation type="submission" date="2021-02" db="EMBL/GenBank/DDBJ databases">
        <authorList>
            <person name="Nowell W R."/>
        </authorList>
    </citation>
    <scope>NUCLEOTIDE SEQUENCE</scope>
</reference>
<dbReference type="GO" id="GO:0030130">
    <property type="term" value="C:clathrin coat of trans-Golgi network vesicle"/>
    <property type="evidence" value="ECO:0007669"/>
    <property type="project" value="TreeGrafter"/>
</dbReference>
<feature type="region of interest" description="Disordered" evidence="1">
    <location>
        <begin position="265"/>
        <end position="295"/>
    </location>
</feature>
<dbReference type="PANTHER" id="PTHR15463">
    <property type="entry name" value="AP1 GAMMA SUBUNIT BINDING PROTEIN 1"/>
    <property type="match status" value="1"/>
</dbReference>
<dbReference type="Proteomes" id="UP000663845">
    <property type="component" value="Unassembled WGS sequence"/>
</dbReference>
<dbReference type="Pfam" id="PF25999">
    <property type="entry name" value="SYNRG_C"/>
    <property type="match status" value="1"/>
</dbReference>
<dbReference type="PANTHER" id="PTHR15463:SF2">
    <property type="entry name" value="SYNERGIN GAMMA"/>
    <property type="match status" value="1"/>
</dbReference>
<dbReference type="InterPro" id="IPR011992">
    <property type="entry name" value="EF-hand-dom_pair"/>
</dbReference>
<comment type="caution">
    <text evidence="3">The sequence shown here is derived from an EMBL/GenBank/DDBJ whole genome shotgun (WGS) entry which is preliminary data.</text>
</comment>
<dbReference type="PROSITE" id="PS50031">
    <property type="entry name" value="EH"/>
    <property type="match status" value="1"/>
</dbReference>
<feature type="compositionally biased region" description="Polar residues" evidence="1">
    <location>
        <begin position="361"/>
        <end position="370"/>
    </location>
</feature>
<dbReference type="Gene3D" id="1.10.238.10">
    <property type="entry name" value="EF-hand"/>
    <property type="match status" value="1"/>
</dbReference>
<feature type="compositionally biased region" description="Low complexity" evidence="1">
    <location>
        <begin position="371"/>
        <end position="386"/>
    </location>
</feature>